<proteinExistence type="predicted"/>
<gene>
    <name evidence="1" type="ORF">AbraCBS73388_005180</name>
</gene>
<organism evidence="1 2">
    <name type="scientific">Aspergillus brasiliensis</name>
    <dbReference type="NCBI Taxonomy" id="319629"/>
    <lineage>
        <taxon>Eukaryota</taxon>
        <taxon>Fungi</taxon>
        <taxon>Dikarya</taxon>
        <taxon>Ascomycota</taxon>
        <taxon>Pezizomycotina</taxon>
        <taxon>Eurotiomycetes</taxon>
        <taxon>Eurotiomycetidae</taxon>
        <taxon>Eurotiales</taxon>
        <taxon>Aspergillaceae</taxon>
        <taxon>Aspergillus</taxon>
        <taxon>Aspergillus subgen. Circumdati</taxon>
    </lineage>
</organism>
<dbReference type="Proteomes" id="UP001143548">
    <property type="component" value="Unassembled WGS sequence"/>
</dbReference>
<dbReference type="AlphaFoldDB" id="A0A9W5Z2W9"/>
<dbReference type="EMBL" id="BROQ01000248">
    <property type="protein sequence ID" value="GKZ27653.1"/>
    <property type="molecule type" value="Genomic_DNA"/>
</dbReference>
<protein>
    <submittedName>
        <fullName evidence="1">Uncharacterized protein</fullName>
    </submittedName>
</protein>
<evidence type="ECO:0000313" key="2">
    <source>
        <dbReference type="Proteomes" id="UP001143548"/>
    </source>
</evidence>
<comment type="caution">
    <text evidence="1">The sequence shown here is derived from an EMBL/GenBank/DDBJ whole genome shotgun (WGS) entry which is preliminary data.</text>
</comment>
<reference evidence="1" key="1">
    <citation type="submission" date="2022-07" db="EMBL/GenBank/DDBJ databases">
        <title>Taxonomy of Aspergillus series Nigri: significant species reduction supported by multi-species coalescent approaches.</title>
        <authorList>
            <person name="Bian C."/>
            <person name="Kusuya Y."/>
            <person name="Sklenar F."/>
            <person name="D'hooge E."/>
            <person name="Yaguchi T."/>
            <person name="Takahashi H."/>
            <person name="Hubka V."/>
        </authorList>
    </citation>
    <scope>NUCLEOTIDE SEQUENCE</scope>
    <source>
        <strain evidence="1">CBS 733.88</strain>
    </source>
</reference>
<name>A0A9W5Z2W9_9EURO</name>
<accession>A0A9W5Z2W9</accession>
<sequence length="462" mass="52169">MRPRNEASWLDVGYSKSGSIILQDYGRLRELVSLLAYPNNQYPLLSVFLGGKNKDLALRGIFTQNNIRRTRSAARIGLRLDSKSADTDVPILFADGGVGPCRNEKSNVSGAQEHPLAWDILPTDDALQLVYARLLFLFADVVCIFANDFPNLPSVAQFLVNCVSLQITSTLPAAVRPRVLVVLVDKPNCTNSYGPDIERFYQELHQLGSCRPPSLFHCVNLLYLDSSYSELTRYDRLRSWIQRQRDEVRSVRRENWAQLSAPHLTGFFESAIRQLGTREYNKFSFVQVSREGNPVAAGLSNHITQYMDFGLRDGCSIDTLLSGMASALLMDNYVPGMIILDPQAVFRALYRPAIFKAFRAFRARHELVQLTMDLVSQAESEFVQQFHVLQDSKQSSIEFRRQQILSKSHELGLMQSGQCGPPSTPRPVTIVSATSARNFSECRHLTRSTDSRYQRAFFAILK</sequence>
<evidence type="ECO:0000313" key="1">
    <source>
        <dbReference type="EMBL" id="GKZ27653.1"/>
    </source>
</evidence>